<dbReference type="CDD" id="cd05579">
    <property type="entry name" value="STKc_MAST_like"/>
    <property type="match status" value="1"/>
</dbReference>
<dbReference type="GO" id="GO:0035556">
    <property type="term" value="P:intracellular signal transduction"/>
    <property type="evidence" value="ECO:0007669"/>
    <property type="project" value="TreeGrafter"/>
</dbReference>
<comment type="catalytic activity">
    <reaction evidence="9">
        <text>L-seryl-[protein] + ATP = O-phospho-L-seryl-[protein] + ADP + H(+)</text>
        <dbReference type="Rhea" id="RHEA:17989"/>
        <dbReference type="Rhea" id="RHEA-COMP:9863"/>
        <dbReference type="Rhea" id="RHEA-COMP:11604"/>
        <dbReference type="ChEBI" id="CHEBI:15378"/>
        <dbReference type="ChEBI" id="CHEBI:29999"/>
        <dbReference type="ChEBI" id="CHEBI:30616"/>
        <dbReference type="ChEBI" id="CHEBI:83421"/>
        <dbReference type="ChEBI" id="CHEBI:456216"/>
        <dbReference type="EC" id="2.7.11.1"/>
    </reaction>
</comment>
<evidence type="ECO:0000256" key="1">
    <source>
        <dbReference type="ARBA" id="ARBA00009903"/>
    </source>
</evidence>
<gene>
    <name evidence="12" type="ORF">AKO1_012283</name>
</gene>
<protein>
    <recommendedName>
        <fullName evidence="2">non-specific serine/threonine protein kinase</fullName>
        <ecNumber evidence="2">2.7.11.1</ecNumber>
    </recommendedName>
</protein>
<reference evidence="12 13" key="1">
    <citation type="submission" date="2024-03" db="EMBL/GenBank/DDBJ databases">
        <title>The Acrasis kona genome and developmental transcriptomes reveal deep origins of eukaryotic multicellular pathways.</title>
        <authorList>
            <person name="Sheikh S."/>
            <person name="Fu C.-J."/>
            <person name="Brown M.W."/>
            <person name="Baldauf S.L."/>
        </authorList>
    </citation>
    <scope>NUCLEOTIDE SEQUENCE [LARGE SCALE GENOMIC DNA]</scope>
    <source>
        <strain evidence="12 13">ATCC MYA-3509</strain>
    </source>
</reference>
<evidence type="ECO:0000256" key="9">
    <source>
        <dbReference type="ARBA" id="ARBA00048679"/>
    </source>
</evidence>
<name>A0AAW2Z9A8_9EUKA</name>
<dbReference type="Gene3D" id="3.30.200.20">
    <property type="entry name" value="Phosphorylase Kinase, domain 1"/>
    <property type="match status" value="1"/>
</dbReference>
<dbReference type="FunFam" id="1.10.510.10:FF:000604">
    <property type="entry name" value="AGC protein kinase"/>
    <property type="match status" value="1"/>
</dbReference>
<keyword evidence="13" id="KW-1185">Reference proteome</keyword>
<feature type="compositionally biased region" description="Polar residues" evidence="10">
    <location>
        <begin position="463"/>
        <end position="473"/>
    </location>
</feature>
<feature type="domain" description="Protein kinase" evidence="11">
    <location>
        <begin position="1"/>
        <end position="327"/>
    </location>
</feature>
<keyword evidence="3" id="KW-0723">Serine/threonine-protein kinase</keyword>
<dbReference type="Gene3D" id="1.10.510.10">
    <property type="entry name" value="Transferase(Phosphotransferase) domain 1"/>
    <property type="match status" value="2"/>
</dbReference>
<dbReference type="InterPro" id="IPR008271">
    <property type="entry name" value="Ser/Thr_kinase_AS"/>
</dbReference>
<keyword evidence="4" id="KW-0808">Transferase</keyword>
<feature type="region of interest" description="Disordered" evidence="10">
    <location>
        <begin position="537"/>
        <end position="571"/>
    </location>
</feature>
<dbReference type="InterPro" id="IPR011009">
    <property type="entry name" value="Kinase-like_dom_sf"/>
</dbReference>
<feature type="region of interest" description="Disordered" evidence="10">
    <location>
        <begin position="595"/>
        <end position="629"/>
    </location>
</feature>
<dbReference type="SUPFAM" id="SSF56112">
    <property type="entry name" value="Protein kinase-like (PK-like)"/>
    <property type="match status" value="1"/>
</dbReference>
<evidence type="ECO:0000256" key="2">
    <source>
        <dbReference type="ARBA" id="ARBA00012513"/>
    </source>
</evidence>
<evidence type="ECO:0000256" key="8">
    <source>
        <dbReference type="ARBA" id="ARBA00047899"/>
    </source>
</evidence>
<feature type="region of interest" description="Disordered" evidence="10">
    <location>
        <begin position="408"/>
        <end position="443"/>
    </location>
</feature>
<dbReference type="Pfam" id="PF00069">
    <property type="entry name" value="Pkinase"/>
    <property type="match status" value="2"/>
</dbReference>
<evidence type="ECO:0000256" key="4">
    <source>
        <dbReference type="ARBA" id="ARBA00022679"/>
    </source>
</evidence>
<dbReference type="PROSITE" id="PS50011">
    <property type="entry name" value="PROTEIN_KINASE_DOM"/>
    <property type="match status" value="1"/>
</dbReference>
<dbReference type="Proteomes" id="UP001431209">
    <property type="component" value="Unassembled WGS sequence"/>
</dbReference>
<evidence type="ECO:0000313" key="13">
    <source>
        <dbReference type="Proteomes" id="UP001431209"/>
    </source>
</evidence>
<dbReference type="EMBL" id="JAOPGA020001197">
    <property type="protein sequence ID" value="KAL0485994.1"/>
    <property type="molecule type" value="Genomic_DNA"/>
</dbReference>
<evidence type="ECO:0000256" key="5">
    <source>
        <dbReference type="ARBA" id="ARBA00022741"/>
    </source>
</evidence>
<comment type="caution">
    <text evidence="12">The sequence shown here is derived from an EMBL/GenBank/DDBJ whole genome shotgun (WGS) entry which is preliminary data.</text>
</comment>
<evidence type="ECO:0000259" key="11">
    <source>
        <dbReference type="PROSITE" id="PS50011"/>
    </source>
</evidence>
<keyword evidence="5" id="KW-0547">Nucleotide-binding</keyword>
<feature type="region of interest" description="Disordered" evidence="10">
    <location>
        <begin position="458"/>
        <end position="506"/>
    </location>
</feature>
<organism evidence="12 13">
    <name type="scientific">Acrasis kona</name>
    <dbReference type="NCBI Taxonomy" id="1008807"/>
    <lineage>
        <taxon>Eukaryota</taxon>
        <taxon>Discoba</taxon>
        <taxon>Heterolobosea</taxon>
        <taxon>Tetramitia</taxon>
        <taxon>Eutetramitia</taxon>
        <taxon>Acrasidae</taxon>
        <taxon>Acrasis</taxon>
    </lineage>
</organism>
<dbReference type="AlphaFoldDB" id="A0AAW2Z9A8"/>
<dbReference type="InterPro" id="IPR050236">
    <property type="entry name" value="Ser_Thr_kinase_AGC"/>
</dbReference>
<dbReference type="PROSITE" id="PS00108">
    <property type="entry name" value="PROTEIN_KINASE_ST"/>
    <property type="match status" value="1"/>
</dbReference>
<evidence type="ECO:0000256" key="10">
    <source>
        <dbReference type="SAM" id="MobiDB-lite"/>
    </source>
</evidence>
<proteinExistence type="inferred from homology"/>
<evidence type="ECO:0000256" key="7">
    <source>
        <dbReference type="ARBA" id="ARBA00022840"/>
    </source>
</evidence>
<dbReference type="SMART" id="SM00220">
    <property type="entry name" value="S_TKc"/>
    <property type="match status" value="1"/>
</dbReference>
<keyword evidence="6" id="KW-0418">Kinase</keyword>
<evidence type="ECO:0000256" key="6">
    <source>
        <dbReference type="ARBA" id="ARBA00022777"/>
    </source>
</evidence>
<dbReference type="EC" id="2.7.11.1" evidence="2"/>
<dbReference type="GO" id="GO:0005524">
    <property type="term" value="F:ATP binding"/>
    <property type="evidence" value="ECO:0007669"/>
    <property type="project" value="UniProtKB-KW"/>
</dbReference>
<feature type="compositionally biased region" description="Acidic residues" evidence="10">
    <location>
        <begin position="549"/>
        <end position="564"/>
    </location>
</feature>
<evidence type="ECO:0000313" key="12">
    <source>
        <dbReference type="EMBL" id="KAL0485994.1"/>
    </source>
</evidence>
<comment type="catalytic activity">
    <reaction evidence="8">
        <text>L-threonyl-[protein] + ATP = O-phospho-L-threonyl-[protein] + ADP + H(+)</text>
        <dbReference type="Rhea" id="RHEA:46608"/>
        <dbReference type="Rhea" id="RHEA-COMP:11060"/>
        <dbReference type="Rhea" id="RHEA-COMP:11605"/>
        <dbReference type="ChEBI" id="CHEBI:15378"/>
        <dbReference type="ChEBI" id="CHEBI:30013"/>
        <dbReference type="ChEBI" id="CHEBI:30616"/>
        <dbReference type="ChEBI" id="CHEBI:61977"/>
        <dbReference type="ChEBI" id="CHEBI:456216"/>
        <dbReference type="EC" id="2.7.11.1"/>
    </reaction>
</comment>
<keyword evidence="7" id="KW-0067">ATP-binding</keyword>
<comment type="similarity">
    <text evidence="1">Belongs to the protein kinase superfamily. AGC Ser/Thr protein kinase family.</text>
</comment>
<accession>A0AAW2Z9A8</accession>
<feature type="region of interest" description="Disordered" evidence="10">
    <location>
        <begin position="359"/>
        <end position="383"/>
    </location>
</feature>
<dbReference type="GO" id="GO:0004674">
    <property type="term" value="F:protein serine/threonine kinase activity"/>
    <property type="evidence" value="ECO:0007669"/>
    <property type="project" value="UniProtKB-KW"/>
</dbReference>
<dbReference type="PANTHER" id="PTHR24356">
    <property type="entry name" value="SERINE/THREONINE-PROTEIN KINASE"/>
    <property type="match status" value="1"/>
</dbReference>
<dbReference type="PANTHER" id="PTHR24356:SF1">
    <property type="entry name" value="SERINE_THREONINE-PROTEIN KINASE GREATWALL"/>
    <property type="match status" value="1"/>
</dbReference>
<dbReference type="InterPro" id="IPR000719">
    <property type="entry name" value="Prot_kinase_dom"/>
</dbReference>
<sequence length="629" mass="70162">MKRVIAERNIMVVADNDFVVRFYYSFSGKEYLYIVMDYCPGGDLFSLLQVRKCFEADMTRQYIAETVLALEYLHKKNIVHRDLKPDNLLINGDGHIKLTDFGLSEVGLIDHDPFYDDQHYDQDSHLHPPGVIMMDPSTPITPMLGATPPSSATAHMPFNHMDEVFPSPIITQSPLLKSPKNLFMTGSDDSSPMNNQTMVAAAVAAAASAGVSPGGLSSSQSQMGHFAGTPDYLAPEILLGTEHSYAVDWWALGCIMFEFLFGCPPFNDDTPQQIFDNILSLNIPWPDVDDLPDDINEDCLDFLKKLLVLDPRKRLNTAEQVKKHAFFKDVNWSEVLKNRPNFVPDTCLLGDDDTAHFNPRQNYYPVEDSNIDQDHSESDNALSECEDPVLMTSNSVGNNSGTLLLQQHQLSQQSQQQQQVNHSPSQQSQQLVNHSNHNSQSQQINISSAMDQLGDSEIAQTPPMRSSPSLQNTPKKKKKRKKSSLEDSLGMMVDQGGGSRSNSFDEMMSPTLGNSFSLEFPYTLHTANLAAKNKAVLQKTQMQQHEDDTMMDSDGSDDTDDDTYSNDITEDLRRPNLLDSNYINVTDTISVCDSDTDSLLIQTSPPPTPERNSKRGKSKLSSPELDSYK</sequence>
<evidence type="ECO:0000256" key="3">
    <source>
        <dbReference type="ARBA" id="ARBA00022527"/>
    </source>
</evidence>